<evidence type="ECO:0000256" key="1">
    <source>
        <dbReference type="ARBA" id="ARBA00023054"/>
    </source>
</evidence>
<dbReference type="SMART" id="SM00061">
    <property type="entry name" value="MATH"/>
    <property type="match status" value="1"/>
</dbReference>
<dbReference type="EMBL" id="CM010723">
    <property type="protein sequence ID" value="RZC76144.1"/>
    <property type="molecule type" value="Genomic_DNA"/>
</dbReference>
<gene>
    <name evidence="4" type="ORF">C5167_000306</name>
</gene>
<reference evidence="4 5" key="1">
    <citation type="journal article" date="2018" name="Science">
        <title>The opium poppy genome and morphinan production.</title>
        <authorList>
            <person name="Guo L."/>
            <person name="Winzer T."/>
            <person name="Yang X."/>
            <person name="Li Y."/>
            <person name="Ning Z."/>
            <person name="He Z."/>
            <person name="Teodor R."/>
            <person name="Lu Y."/>
            <person name="Bowser T.A."/>
            <person name="Graham I.A."/>
            <person name="Ye K."/>
        </authorList>
    </citation>
    <scope>NUCLEOTIDE SEQUENCE [LARGE SCALE GENOMIC DNA]</scope>
    <source>
        <strain evidence="5">cv. HN1</strain>
        <tissue evidence="4">Leaves</tissue>
    </source>
</reference>
<dbReference type="PANTHER" id="PTHR46236">
    <property type="entry name" value="TRAF-LIKE SUPERFAMILY PROTEIN"/>
    <property type="match status" value="1"/>
</dbReference>
<protein>
    <recommendedName>
        <fullName evidence="3">MATH domain-containing protein</fullName>
    </recommendedName>
</protein>
<dbReference type="Gene3D" id="2.60.210.10">
    <property type="entry name" value="Apoptosis, Tumor Necrosis Factor Receptor Associated Protein 2, Chain A"/>
    <property type="match status" value="1"/>
</dbReference>
<evidence type="ECO:0000313" key="5">
    <source>
        <dbReference type="Proteomes" id="UP000316621"/>
    </source>
</evidence>
<dbReference type="InterPro" id="IPR050804">
    <property type="entry name" value="MCC"/>
</dbReference>
<evidence type="ECO:0000256" key="2">
    <source>
        <dbReference type="SAM" id="MobiDB-lite"/>
    </source>
</evidence>
<evidence type="ECO:0000259" key="3">
    <source>
        <dbReference type="PROSITE" id="PS50144"/>
    </source>
</evidence>
<dbReference type="Gramene" id="RZC76144">
    <property type="protein sequence ID" value="RZC76144"/>
    <property type="gene ID" value="C5167_000306"/>
</dbReference>
<sequence length="176" mass="20168">MASTEIEEIGSFSISSSKFNWKIKNFSEFTTMYTYSDVFTAGSFKWRACIYPKGMGKVYDHLSLYLVPVDLTKSVNTEYCFAITSQTDRNNKVRKEQKQKFLEETTRGWGWTSFMPLSELHDPSKGYIVDDTCVISIEVTCWTMKEEDSSDDGVKESGDPHKVPEAKRSKTIENSQ</sequence>
<dbReference type="InterPro" id="IPR002083">
    <property type="entry name" value="MATH/TRAF_dom"/>
</dbReference>
<name>A0A4Y7KS26_PAPSO</name>
<dbReference type="Pfam" id="PF22486">
    <property type="entry name" value="MATH_2"/>
    <property type="match status" value="1"/>
</dbReference>
<dbReference type="CDD" id="cd00121">
    <property type="entry name" value="MATH"/>
    <property type="match status" value="1"/>
</dbReference>
<dbReference type="AlphaFoldDB" id="A0A4Y7KS26"/>
<proteinExistence type="predicted"/>
<feature type="domain" description="MATH" evidence="3">
    <location>
        <begin position="16"/>
        <end position="139"/>
    </location>
</feature>
<evidence type="ECO:0000313" key="4">
    <source>
        <dbReference type="EMBL" id="RZC76144.1"/>
    </source>
</evidence>
<dbReference type="PANTHER" id="PTHR46236:SF35">
    <property type="entry name" value="MATH DOMAIN-CONTAINING PROTEIN"/>
    <property type="match status" value="1"/>
</dbReference>
<keyword evidence="5" id="KW-1185">Reference proteome</keyword>
<organism evidence="4 5">
    <name type="scientific">Papaver somniferum</name>
    <name type="common">Opium poppy</name>
    <dbReference type="NCBI Taxonomy" id="3469"/>
    <lineage>
        <taxon>Eukaryota</taxon>
        <taxon>Viridiplantae</taxon>
        <taxon>Streptophyta</taxon>
        <taxon>Embryophyta</taxon>
        <taxon>Tracheophyta</taxon>
        <taxon>Spermatophyta</taxon>
        <taxon>Magnoliopsida</taxon>
        <taxon>Ranunculales</taxon>
        <taxon>Papaveraceae</taxon>
        <taxon>Papaveroideae</taxon>
        <taxon>Papaver</taxon>
    </lineage>
</organism>
<dbReference type="InterPro" id="IPR008974">
    <property type="entry name" value="TRAF-like"/>
</dbReference>
<dbReference type="PROSITE" id="PS50144">
    <property type="entry name" value="MATH"/>
    <property type="match status" value="1"/>
</dbReference>
<dbReference type="STRING" id="3469.A0A4Y7KS26"/>
<feature type="region of interest" description="Disordered" evidence="2">
    <location>
        <begin position="146"/>
        <end position="176"/>
    </location>
</feature>
<dbReference type="Proteomes" id="UP000316621">
    <property type="component" value="Chromosome 9"/>
</dbReference>
<accession>A0A4Y7KS26</accession>
<keyword evidence="1" id="KW-0175">Coiled coil</keyword>
<dbReference type="SUPFAM" id="SSF49599">
    <property type="entry name" value="TRAF domain-like"/>
    <property type="match status" value="1"/>
</dbReference>
<dbReference type="OMA" id="HEFNERD"/>